<evidence type="ECO:0000313" key="4">
    <source>
        <dbReference type="Proteomes" id="UP000460298"/>
    </source>
</evidence>
<protein>
    <submittedName>
        <fullName evidence="3">SHOCT domain-containing protein</fullName>
    </submittedName>
</protein>
<evidence type="ECO:0000313" key="3">
    <source>
        <dbReference type="EMBL" id="KAB2933942.1"/>
    </source>
</evidence>
<dbReference type="PROSITE" id="PS51257">
    <property type="entry name" value="PROKAR_LIPOPROTEIN"/>
    <property type="match status" value="1"/>
</dbReference>
<dbReference type="Proteomes" id="UP000460298">
    <property type="component" value="Unassembled WGS sequence"/>
</dbReference>
<reference evidence="3 4" key="1">
    <citation type="submission" date="2019-10" db="EMBL/GenBank/DDBJ databases">
        <title>Extracellular Electron Transfer in a Candidatus Methanoperedens spp. Enrichment Culture.</title>
        <authorList>
            <person name="Berger S."/>
            <person name="Rangel Shaw D."/>
            <person name="Berben T."/>
            <person name="In 'T Zandt M."/>
            <person name="Frank J."/>
            <person name="Reimann J."/>
            <person name="Jetten M.S.M."/>
            <person name="Welte C.U."/>
        </authorList>
    </citation>
    <scope>NUCLEOTIDE SEQUENCE [LARGE SCALE GENOMIC DNA]</scope>
    <source>
        <strain evidence="3">SB12</strain>
    </source>
</reference>
<gene>
    <name evidence="3" type="ORF">F9K24_05605</name>
</gene>
<dbReference type="EMBL" id="WBUI01000004">
    <property type="protein sequence ID" value="KAB2933942.1"/>
    <property type="molecule type" value="Genomic_DNA"/>
</dbReference>
<evidence type="ECO:0000256" key="1">
    <source>
        <dbReference type="SAM" id="MobiDB-lite"/>
    </source>
</evidence>
<proteinExistence type="predicted"/>
<comment type="caution">
    <text evidence="3">The sequence shown here is derived from an EMBL/GenBank/DDBJ whole genome shotgun (WGS) entry which is preliminary data.</text>
</comment>
<dbReference type="InterPro" id="IPR018649">
    <property type="entry name" value="SHOCT"/>
</dbReference>
<evidence type="ECO:0000259" key="2">
    <source>
        <dbReference type="Pfam" id="PF09851"/>
    </source>
</evidence>
<feature type="domain" description="SHOCT" evidence="2">
    <location>
        <begin position="253"/>
        <end position="280"/>
    </location>
</feature>
<feature type="region of interest" description="Disordered" evidence="1">
    <location>
        <begin position="224"/>
        <end position="251"/>
    </location>
</feature>
<dbReference type="Pfam" id="PF09851">
    <property type="entry name" value="SHOCT"/>
    <property type="match status" value="1"/>
</dbReference>
<dbReference type="AlphaFoldDB" id="A0A833LZB1"/>
<dbReference type="NCBIfam" id="NF047484">
    <property type="entry name" value="LA1326_LA4305"/>
    <property type="match status" value="1"/>
</dbReference>
<name>A0A833LZB1_9LEPT</name>
<organism evidence="3 4">
    <name type="scientific">Leptonema illini</name>
    <dbReference type="NCBI Taxonomy" id="183"/>
    <lineage>
        <taxon>Bacteria</taxon>
        <taxon>Pseudomonadati</taxon>
        <taxon>Spirochaetota</taxon>
        <taxon>Spirochaetia</taxon>
        <taxon>Leptospirales</taxon>
        <taxon>Leptospiraceae</taxon>
        <taxon>Leptonema</taxon>
    </lineage>
</organism>
<accession>A0A833LZB1</accession>
<sequence>MDFRVSLRSLIVLIVLFFLASCSSAFYKKQAIYKSERVYVYTLAEADYPDDDEIRPLLKPVKPLPAGSAEGLLSLFTYLRVEKKGLIGASTYPVFYKAQLAEIAPVLKDVIEAGQPHVRYLLVTRFDPFNTVLSKMRRNTMLFWTDGENVHLVFGEIHTELLGDDFINDDKWIDVQPVNLRKAPEDTRLLDSTLYSFEKVGDFTHLTHIVIPEKEMLALNPDPRFMRSDTAEKPSPEKNPGEKPGEMKGDVAERLKKLEQLKASGVITEKEYEEQRKRILSEL</sequence>